<name>A0A0J0XNI1_9TREE</name>
<accession>A0A0J0XNI1</accession>
<reference evidence="4 5" key="1">
    <citation type="submission" date="2015-03" db="EMBL/GenBank/DDBJ databases">
        <title>Genomics and transcriptomics of the oil-accumulating basidiomycete yeast T. oleaginosus allow insights into substrate utilization and the diverse evolutionary trajectories of mating systems in fungi.</title>
        <authorList>
            <consortium name="DOE Joint Genome Institute"/>
            <person name="Kourist R."/>
            <person name="Kracht O."/>
            <person name="Bracharz F."/>
            <person name="Lipzen A."/>
            <person name="Nolan M."/>
            <person name="Ohm R."/>
            <person name="Grigoriev I."/>
            <person name="Sun S."/>
            <person name="Heitman J."/>
            <person name="Bruck T."/>
            <person name="Nowrousian M."/>
        </authorList>
    </citation>
    <scope>NUCLEOTIDE SEQUENCE [LARGE SCALE GENOMIC DNA]</scope>
    <source>
        <strain evidence="4 5">IBC0246</strain>
    </source>
</reference>
<feature type="signal peptide" evidence="2">
    <location>
        <begin position="1"/>
        <end position="16"/>
    </location>
</feature>
<dbReference type="GO" id="GO:0005737">
    <property type="term" value="C:cytoplasm"/>
    <property type="evidence" value="ECO:0007669"/>
    <property type="project" value="TreeGrafter"/>
</dbReference>
<evidence type="ECO:0000259" key="3">
    <source>
        <dbReference type="Pfam" id="PF08212"/>
    </source>
</evidence>
<dbReference type="GeneID" id="28987236"/>
<dbReference type="Proteomes" id="UP000053611">
    <property type="component" value="Unassembled WGS sequence"/>
</dbReference>
<dbReference type="CDD" id="cd19438">
    <property type="entry name" value="lipocalin_Blc-like"/>
    <property type="match status" value="1"/>
</dbReference>
<sequence length="214" mass="22780">MLAIFTLLTLLGSTLATDWNNGGDGGHGGGNGGGGAPSNDKKPVPATWDGTCYYPRPDPYFDLDTYYGRWYQVAGTVFPYTEGSTCVAAFYSPNDDGTVAVNNTGQKADGSYNEALGVARPVAPWYGAAGVFQVSFDGVPGSRPNPCPGPDYIVQDYTGDWAIVQSRNFNTLFLLSRNQHPGDEAIDAWIARAGRLGSDLSAVVKTGQDNCKYL</sequence>
<evidence type="ECO:0000313" key="5">
    <source>
        <dbReference type="Proteomes" id="UP000053611"/>
    </source>
</evidence>
<dbReference type="STRING" id="879819.A0A0J0XNI1"/>
<dbReference type="GO" id="GO:0000302">
    <property type="term" value="P:response to reactive oxygen species"/>
    <property type="evidence" value="ECO:0007669"/>
    <property type="project" value="TreeGrafter"/>
</dbReference>
<evidence type="ECO:0000313" key="4">
    <source>
        <dbReference type="EMBL" id="KLT42681.1"/>
    </source>
</evidence>
<dbReference type="RefSeq" id="XP_018279172.1">
    <property type="nucleotide sequence ID" value="XM_018426633.1"/>
</dbReference>
<feature type="compositionally biased region" description="Gly residues" evidence="1">
    <location>
        <begin position="22"/>
        <end position="36"/>
    </location>
</feature>
<dbReference type="Gene3D" id="2.40.128.20">
    <property type="match status" value="1"/>
</dbReference>
<dbReference type="InterPro" id="IPR012674">
    <property type="entry name" value="Calycin"/>
</dbReference>
<dbReference type="SUPFAM" id="SSF50814">
    <property type="entry name" value="Lipocalins"/>
    <property type="match status" value="1"/>
</dbReference>
<gene>
    <name evidence="4" type="ORF">CC85DRAFT_327919</name>
</gene>
<dbReference type="EMBL" id="KQ087202">
    <property type="protein sequence ID" value="KLT42681.1"/>
    <property type="molecule type" value="Genomic_DNA"/>
</dbReference>
<dbReference type="PANTHER" id="PTHR10612">
    <property type="entry name" value="APOLIPOPROTEIN D"/>
    <property type="match status" value="1"/>
</dbReference>
<feature type="region of interest" description="Disordered" evidence="1">
    <location>
        <begin position="22"/>
        <end position="42"/>
    </location>
</feature>
<dbReference type="AlphaFoldDB" id="A0A0J0XNI1"/>
<dbReference type="Pfam" id="PF08212">
    <property type="entry name" value="Lipocalin_2"/>
    <property type="match status" value="1"/>
</dbReference>
<feature type="chain" id="PRO_5025641108" evidence="2">
    <location>
        <begin position="17"/>
        <end position="214"/>
    </location>
</feature>
<evidence type="ECO:0000256" key="1">
    <source>
        <dbReference type="SAM" id="MobiDB-lite"/>
    </source>
</evidence>
<feature type="domain" description="Lipocalin/cytosolic fatty-acid binding" evidence="3">
    <location>
        <begin position="61"/>
        <end position="206"/>
    </location>
</feature>
<keyword evidence="5" id="KW-1185">Reference proteome</keyword>
<dbReference type="InterPro" id="IPR047202">
    <property type="entry name" value="Lipocalin_Blc-like_dom"/>
</dbReference>
<dbReference type="OrthoDB" id="565904at2759"/>
<dbReference type="PANTHER" id="PTHR10612:SF34">
    <property type="entry name" value="APOLIPOPROTEIN D"/>
    <property type="match status" value="1"/>
</dbReference>
<evidence type="ECO:0000256" key="2">
    <source>
        <dbReference type="SAM" id="SignalP"/>
    </source>
</evidence>
<protein>
    <submittedName>
        <fullName evidence="4">Calycin-like protein</fullName>
    </submittedName>
</protein>
<proteinExistence type="predicted"/>
<keyword evidence="2" id="KW-0732">Signal</keyword>
<dbReference type="GO" id="GO:0006629">
    <property type="term" value="P:lipid metabolic process"/>
    <property type="evidence" value="ECO:0007669"/>
    <property type="project" value="TreeGrafter"/>
</dbReference>
<organism evidence="4 5">
    <name type="scientific">Cutaneotrichosporon oleaginosum</name>
    <dbReference type="NCBI Taxonomy" id="879819"/>
    <lineage>
        <taxon>Eukaryota</taxon>
        <taxon>Fungi</taxon>
        <taxon>Dikarya</taxon>
        <taxon>Basidiomycota</taxon>
        <taxon>Agaricomycotina</taxon>
        <taxon>Tremellomycetes</taxon>
        <taxon>Trichosporonales</taxon>
        <taxon>Trichosporonaceae</taxon>
        <taxon>Cutaneotrichosporon</taxon>
    </lineage>
</organism>
<dbReference type="InterPro" id="IPR000566">
    <property type="entry name" value="Lipocln_cytosolic_FA-bd_dom"/>
</dbReference>